<proteinExistence type="predicted"/>
<reference evidence="1" key="1">
    <citation type="submission" date="2014-04" db="EMBL/GenBank/DDBJ databases">
        <title>In planta biocontrol of soil-borne Fusarium wilt of banana through a plant endophytic bacterium, Burkholderia cenocepacia 869T2.</title>
        <authorList>
            <person name="Ho Y.-N."/>
            <person name="Chiang H.-M."/>
            <person name="Chao C.-P."/>
            <person name="Su C.-C."/>
            <person name="Hsu H.-F."/>
            <person name="Guo C.-T."/>
            <person name="Hsieh J.-L."/>
            <person name="Huang C.-C."/>
        </authorList>
    </citation>
    <scope>NUCLEOTIDE SEQUENCE [LARGE SCALE GENOMIC DNA]</scope>
    <source>
        <strain evidence="1">869T2</strain>
    </source>
</reference>
<comment type="caution">
    <text evidence="1">The sequence shown here is derived from an EMBL/GenBank/DDBJ whole genome shotgun (WGS) entry which is preliminary data.</text>
</comment>
<dbReference type="EMBL" id="JJOA01000033">
    <property type="protein sequence ID" value="KEA56088.1"/>
    <property type="molecule type" value="Genomic_DNA"/>
</dbReference>
<name>A0A071M5M0_9BURK</name>
<evidence type="ECO:0000313" key="1">
    <source>
        <dbReference type="EMBL" id="KEA56088.1"/>
    </source>
</evidence>
<organism evidence="1">
    <name type="scientific">Burkholderia cenocepacia</name>
    <dbReference type="NCBI Taxonomy" id="95486"/>
    <lineage>
        <taxon>Bacteria</taxon>
        <taxon>Pseudomonadati</taxon>
        <taxon>Pseudomonadota</taxon>
        <taxon>Betaproteobacteria</taxon>
        <taxon>Burkholderiales</taxon>
        <taxon>Burkholderiaceae</taxon>
        <taxon>Burkholderia</taxon>
        <taxon>Burkholderia cepacia complex</taxon>
    </lineage>
</organism>
<protein>
    <submittedName>
        <fullName evidence="1">Mobilization protein</fullName>
    </submittedName>
</protein>
<gene>
    <name evidence="1" type="ORF">DT99_28750</name>
</gene>
<dbReference type="Gene3D" id="3.40.50.300">
    <property type="entry name" value="P-loop containing nucleotide triphosphate hydrolases"/>
    <property type="match status" value="1"/>
</dbReference>
<dbReference type="SUPFAM" id="SSF52540">
    <property type="entry name" value="P-loop containing nucleoside triphosphate hydrolases"/>
    <property type="match status" value="1"/>
</dbReference>
<sequence>MSHIHFIGGEKGGVGKSLAARVLAQYFIDRSVPFVGFDTDRSHGALLRFYADFAAPAVLDQHDSLDPVMESALEDPQRRILVDLAAQTRQSLARWLDDSDVLDFAAEHGLTLTWWHVMDTGRDSVDLLRQWLDEFGGRIKLVLVLNEVRGDRFEILEASGERERAEALGTSVITLRRLPDTTMQKIDRQSASFWAAVNHPDRAATGLGLLERQRVKVWLHRTYEELGTLAL</sequence>
<accession>A0A071M5M0</accession>
<dbReference type="AlphaFoldDB" id="A0A071M5M0"/>
<dbReference type="InterPro" id="IPR027417">
    <property type="entry name" value="P-loop_NTPase"/>
</dbReference>
<dbReference type="OrthoDB" id="69313at2"/>